<keyword evidence="1" id="KW-0805">Transcription regulation</keyword>
<dbReference type="InterPro" id="IPR036388">
    <property type="entry name" value="WH-like_DNA-bd_sf"/>
</dbReference>
<accession>A0ABQ2ZGF2</accession>
<proteinExistence type="predicted"/>
<reference evidence="6" key="1">
    <citation type="journal article" date="2019" name="Int. J. Syst. Evol. Microbiol.">
        <title>The Global Catalogue of Microorganisms (GCM) 10K type strain sequencing project: providing services to taxonomists for standard genome sequencing and annotation.</title>
        <authorList>
            <consortium name="The Broad Institute Genomics Platform"/>
            <consortium name="The Broad Institute Genome Sequencing Center for Infectious Disease"/>
            <person name="Wu L."/>
            <person name="Ma J."/>
        </authorList>
    </citation>
    <scope>NUCLEOTIDE SEQUENCE [LARGE SCALE GENOMIC DNA]</scope>
    <source>
        <strain evidence="6">JCM 4594</strain>
    </source>
</reference>
<evidence type="ECO:0000259" key="4">
    <source>
        <dbReference type="PROSITE" id="PS51118"/>
    </source>
</evidence>
<organism evidence="5 6">
    <name type="scientific">Streptomyces xanthochromogenes</name>
    <dbReference type="NCBI Taxonomy" id="67384"/>
    <lineage>
        <taxon>Bacteria</taxon>
        <taxon>Bacillati</taxon>
        <taxon>Actinomycetota</taxon>
        <taxon>Actinomycetes</taxon>
        <taxon>Kitasatosporales</taxon>
        <taxon>Streptomycetaceae</taxon>
        <taxon>Streptomyces</taxon>
    </lineage>
</organism>
<dbReference type="InterPro" id="IPR036390">
    <property type="entry name" value="WH_DNA-bd_sf"/>
</dbReference>
<sequence length="124" mass="13510">MADQEERDSGQRHEPEACGRVGDGITQVFGLLGKRWTGLIVSALTQGLDRFTDLRQAVPGISERMLADRLMELVAAGLVLREVDEGPPVRVSYRLTESGAALEPALTELAQWAEKYLLNGKGSC</sequence>
<dbReference type="RefSeq" id="WP_161244319.1">
    <property type="nucleotide sequence ID" value="NZ_BMUU01000001.1"/>
</dbReference>
<keyword evidence="6" id="KW-1185">Reference proteome</keyword>
<dbReference type="SUPFAM" id="SSF46785">
    <property type="entry name" value="Winged helix' DNA-binding domain"/>
    <property type="match status" value="1"/>
</dbReference>
<evidence type="ECO:0000313" key="5">
    <source>
        <dbReference type="EMBL" id="GGY15855.1"/>
    </source>
</evidence>
<dbReference type="Gene3D" id="1.10.10.10">
    <property type="entry name" value="Winged helix-like DNA-binding domain superfamily/Winged helix DNA-binding domain"/>
    <property type="match status" value="1"/>
</dbReference>
<protein>
    <submittedName>
        <fullName evidence="5">Transcriptional regulator</fullName>
    </submittedName>
</protein>
<dbReference type="PANTHER" id="PTHR33204:SF37">
    <property type="entry name" value="HTH-TYPE TRANSCRIPTIONAL REGULATOR YODB"/>
    <property type="match status" value="1"/>
</dbReference>
<evidence type="ECO:0000256" key="2">
    <source>
        <dbReference type="ARBA" id="ARBA00023125"/>
    </source>
</evidence>
<dbReference type="PANTHER" id="PTHR33204">
    <property type="entry name" value="TRANSCRIPTIONAL REGULATOR, MARR FAMILY"/>
    <property type="match status" value="1"/>
</dbReference>
<dbReference type="InterPro" id="IPR002577">
    <property type="entry name" value="HTH_HxlR"/>
</dbReference>
<feature type="domain" description="HTH hxlR-type" evidence="4">
    <location>
        <begin position="18"/>
        <end position="121"/>
    </location>
</feature>
<evidence type="ECO:0000313" key="6">
    <source>
        <dbReference type="Proteomes" id="UP000600946"/>
    </source>
</evidence>
<keyword evidence="2" id="KW-0238">DNA-binding</keyword>
<dbReference type="PROSITE" id="PS51118">
    <property type="entry name" value="HTH_HXLR"/>
    <property type="match status" value="1"/>
</dbReference>
<evidence type="ECO:0000256" key="3">
    <source>
        <dbReference type="ARBA" id="ARBA00023163"/>
    </source>
</evidence>
<name>A0ABQ2ZGF2_9ACTN</name>
<comment type="caution">
    <text evidence="5">The sequence shown here is derived from an EMBL/GenBank/DDBJ whole genome shotgun (WGS) entry which is preliminary data.</text>
</comment>
<dbReference type="Pfam" id="PF01638">
    <property type="entry name" value="HxlR"/>
    <property type="match status" value="1"/>
</dbReference>
<evidence type="ECO:0000256" key="1">
    <source>
        <dbReference type="ARBA" id="ARBA00023015"/>
    </source>
</evidence>
<dbReference type="Proteomes" id="UP000600946">
    <property type="component" value="Unassembled WGS sequence"/>
</dbReference>
<dbReference type="EMBL" id="BMUU01000001">
    <property type="protein sequence ID" value="GGY15855.1"/>
    <property type="molecule type" value="Genomic_DNA"/>
</dbReference>
<dbReference type="GeneID" id="96288485"/>
<keyword evidence="3" id="KW-0804">Transcription</keyword>
<gene>
    <name evidence="5" type="ORF">GCM10010326_04590</name>
</gene>